<keyword evidence="4" id="KW-1185">Reference proteome</keyword>
<dbReference type="STRING" id="1736691.SAMN06295964_0361"/>
<evidence type="ECO:0000259" key="2">
    <source>
        <dbReference type="Pfam" id="PF23636"/>
    </source>
</evidence>
<evidence type="ECO:0000313" key="3">
    <source>
        <dbReference type="EMBL" id="SKB03860.1"/>
    </source>
</evidence>
<name>A0A1T4YQ68_9ACTN</name>
<accession>A0A1T4YQ68</accession>
<feature type="transmembrane region" description="Helical" evidence="1">
    <location>
        <begin position="113"/>
        <end position="130"/>
    </location>
</feature>
<evidence type="ECO:0000313" key="4">
    <source>
        <dbReference type="Proteomes" id="UP000191040"/>
    </source>
</evidence>
<feature type="transmembrane region" description="Helical" evidence="1">
    <location>
        <begin position="89"/>
        <end position="107"/>
    </location>
</feature>
<dbReference type="InterPro" id="IPR055568">
    <property type="entry name" value="DUF7144"/>
</dbReference>
<keyword evidence="1" id="KW-0812">Transmembrane</keyword>
<gene>
    <name evidence="3" type="ORF">SAMN06295964_0361</name>
</gene>
<dbReference type="EMBL" id="LT796768">
    <property type="protein sequence ID" value="SKB03860.1"/>
    <property type="molecule type" value="Genomic_DNA"/>
</dbReference>
<dbReference type="AlphaFoldDB" id="A0A1T4YQ68"/>
<dbReference type="Pfam" id="PF23636">
    <property type="entry name" value="DUF7144"/>
    <property type="match status" value="1"/>
</dbReference>
<organism evidence="3 4">
    <name type="scientific">Aeromicrobium choanae</name>
    <dbReference type="NCBI Taxonomy" id="1736691"/>
    <lineage>
        <taxon>Bacteria</taxon>
        <taxon>Bacillati</taxon>
        <taxon>Actinomycetota</taxon>
        <taxon>Actinomycetes</taxon>
        <taxon>Propionibacteriales</taxon>
        <taxon>Nocardioidaceae</taxon>
        <taxon>Aeromicrobium</taxon>
    </lineage>
</organism>
<dbReference type="Proteomes" id="UP000191040">
    <property type="component" value="Chromosome I"/>
</dbReference>
<feature type="transmembrane region" description="Helical" evidence="1">
    <location>
        <begin position="20"/>
        <end position="44"/>
    </location>
</feature>
<protein>
    <recommendedName>
        <fullName evidence="2">DUF7144 domain-containing protein</fullName>
    </recommendedName>
</protein>
<keyword evidence="1" id="KW-0472">Membrane</keyword>
<dbReference type="OrthoDB" id="4482242at2"/>
<evidence type="ECO:0000256" key="1">
    <source>
        <dbReference type="SAM" id="Phobius"/>
    </source>
</evidence>
<keyword evidence="1" id="KW-1133">Transmembrane helix</keyword>
<feature type="domain" description="DUF7144" evidence="2">
    <location>
        <begin position="21"/>
        <end position="132"/>
    </location>
</feature>
<proteinExistence type="predicted"/>
<dbReference type="RefSeq" id="WP_078698563.1">
    <property type="nucleotide sequence ID" value="NZ_LT796768.1"/>
</dbReference>
<feature type="transmembrane region" description="Helical" evidence="1">
    <location>
        <begin position="64"/>
        <end position="84"/>
    </location>
</feature>
<sequence length="139" mass="14882">MSDYQAPKPTERENAISSGVLAFAGAMLATVGVFQVLAAISALAKDDLYVAGQEYVYQLSLTGWGWIHLVIGGLAIAVGVCLLLGKAWAVLTGAGLAAIGAIVSFAWMPYYPWWSVIIIVFNVVVMWATVTQMNARDRT</sequence>
<reference evidence="4" key="1">
    <citation type="submission" date="2017-02" db="EMBL/GenBank/DDBJ databases">
        <authorList>
            <person name="Varghese N."/>
            <person name="Submissions S."/>
        </authorList>
    </citation>
    <scope>NUCLEOTIDE SEQUENCE [LARGE SCALE GENOMIC DNA]</scope>
    <source>
        <strain evidence="4">9H-4</strain>
    </source>
</reference>